<reference evidence="1" key="1">
    <citation type="submission" date="2019-08" db="EMBL/GenBank/DDBJ databases">
        <authorList>
            <person name="Kucharzyk K."/>
            <person name="Murdoch R.W."/>
            <person name="Higgins S."/>
            <person name="Loffler F."/>
        </authorList>
    </citation>
    <scope>NUCLEOTIDE SEQUENCE</scope>
</reference>
<evidence type="ECO:0000313" key="1">
    <source>
        <dbReference type="EMBL" id="MPN64454.1"/>
    </source>
</evidence>
<protein>
    <submittedName>
        <fullName evidence="1">Uncharacterized protein</fullName>
    </submittedName>
</protein>
<dbReference type="EMBL" id="VSSQ01145349">
    <property type="protein sequence ID" value="MPN64454.1"/>
    <property type="molecule type" value="Genomic_DNA"/>
</dbReference>
<dbReference type="AlphaFoldDB" id="A0A645JY39"/>
<name>A0A645JY39_9ZZZZ</name>
<gene>
    <name evidence="1" type="ORF">SDC9_212226</name>
</gene>
<comment type="caution">
    <text evidence="1">The sequence shown here is derived from an EMBL/GenBank/DDBJ whole genome shotgun (WGS) entry which is preliminary data.</text>
</comment>
<organism evidence="1">
    <name type="scientific">bioreactor metagenome</name>
    <dbReference type="NCBI Taxonomy" id="1076179"/>
    <lineage>
        <taxon>unclassified sequences</taxon>
        <taxon>metagenomes</taxon>
        <taxon>ecological metagenomes</taxon>
    </lineage>
</organism>
<sequence>MPQSFKHYFTQRLADHKINKKRWIKTGKIIHGIKLLLPVVRQIQTGKFMHMVVYKIVVDI</sequence>
<accession>A0A645JY39</accession>
<proteinExistence type="predicted"/>